<sequence>MSSFEALNLSTTDTVDESKDHSRELQVEESSKIFQLALIQLKAKRYDDAKDTFDKLFEIDVIKPNKWGLYEYSSPTLDSLRYLAFRNRGILYYQYVKDNLAEMESGDVVDYVLKALECLLESLQHGDADSTVTHLLLNIFWSFNSAKLSRSILEFELTRSPEEFRLLSSLAAMFKGQKRIVKKYSELLKKLHDAGSRENIPSAINDVLNYIEHCDVEMKERDLLLKQIKTMKMEDDELIKNLDATSLPLYELSWEEIGSKLRSLIPRTKVTNILGRKSDTYSDLEAPLEYVYFSIDEAMEKTARSPADSVENLSDHYEDAISTLPETNASNTATPNNSDTSDTKQISSRRAESNDRPTAQRSSKRFKEREKVQEPDVEELVEFHNRILANIDGVLKSYGIAEDLSVEAIDPNNISKQQELCMSDFYDCLSSWTNKHTEFLKQGQESFSLKSSTDDFTQLTILLRSSMFSGDVEPSDSLSEVEADDVTAFIKTVNEQKLHFHAVRFLLIEQLLSLRTDGRCMITDFFWSPSLYEAVEFFTIGMEFNLYEMISPSTDEKLLSIGISFFEIMINLMGSICNDISTKKTQGQKINELESQRNKLERKISRWHEMLSSKNLTQRLLYRFKWSNFCFLQSTTDVTNNNLITTMEEIEKGLSAIPDFGTIAYSNYNNISSLSLKTVQSQFSKIKMLRRFTTVDVENEEDDTTHRDYVQHLYCILNQIPGSGSDFDSMYEFVTTSPFLMKLKLWKMLINYYANKNDQMRFQTCYFSSMKFLFERLNSQEYQLQSQLQRQKTLLSTFNHIGDFSKRFYQVLSQSWQSALKQPTSDQLKTLVSIFRLLYPLVFYETMAEKDSSLKSFFKKAVKSSITLQDIFLTIASLMTICIKSLSDEKDSLDENSCHVIDLISALHTLAGKYGFCDKFDGNFLRVQEHILCGFSNTQAFVELKRVLWCQYHISIGLDNPDDQHQTQPQTMTKKNAIVLSNYLIKFQYPDRNILVLNSGRSNFKQFFEIVMELIGDIDYESNHVLSRNEYFFNQFFTAPISLKTVMDAFAGELEIEFTSPNDELQSGVDGGLFYVSAVHALNQYQSRKKSMQARPSELDAIISTLTTDILYNTKRFESWYLLGKCYSFVVEDDLTWTSDKLASRDKKQATAFAEKKAILCYLMALNLYLSTSSQVNSELMKNDNKIVFRGLLEALGKEMLQAYVKPMSSMSYTWKPKPVLIMKEDGTLENLQVVDKPSISETNIRKCILTILAKADALYETDKERSWTNPFYISKVHLKTDKTLFKNRGIHLLQEACKLSLLQSSVSGNDTILEAHYALVSACYKCFKEKVFSLEEALEQLKLDDGFFGLSDEEWEIKEEKEFYTLIIKLLKFILSKDKHKWQHRPVYRIAQIKYTDFKDIEGAMEEMNKLLGLKSVNKNVVNIWKPENELPGKHFVYAYQYVMFYMELLDEKHDFMAIGGMVKKLRRFGSGMINSQDAINKAVELFVNGAKSELSLNEKEHGELLMQRIPFPEFVQNSEELHQSFKKEDYPTKVLDVFLLAYNLKKGTNSIQFDGVCITIYFKYFYTPFVEKKKELTPTVPPTIEITNGEQKEKSPTQQQQQSNSPSPNLNGAKDKVTKMPNKVSSSVRKRVSKRDVFDRVLKLIEKKLS</sequence>
<keyword evidence="7" id="KW-1185">Reference proteome</keyword>
<feature type="compositionally biased region" description="Low complexity" evidence="5">
    <location>
        <begin position="1598"/>
        <end position="1611"/>
    </location>
</feature>
<feature type="region of interest" description="Disordered" evidence="5">
    <location>
        <begin position="1"/>
        <end position="23"/>
    </location>
</feature>
<dbReference type="InterPro" id="IPR033053">
    <property type="entry name" value="Hir3/CABIN1"/>
</dbReference>
<evidence type="ECO:0000256" key="4">
    <source>
        <dbReference type="SAM" id="Coils"/>
    </source>
</evidence>
<proteinExistence type="inferred from homology"/>
<evidence type="ECO:0000256" key="5">
    <source>
        <dbReference type="SAM" id="MobiDB-lite"/>
    </source>
</evidence>
<gene>
    <name evidence="6" type="primary">HIR3</name>
    <name evidence="6" type="ORF">FIM1_2946</name>
</gene>
<evidence type="ECO:0000313" key="7">
    <source>
        <dbReference type="Proteomes" id="UP000422736"/>
    </source>
</evidence>
<keyword evidence="3" id="KW-0539">Nucleus</keyword>
<feature type="coiled-coil region" evidence="4">
    <location>
        <begin position="583"/>
        <end position="610"/>
    </location>
</feature>
<dbReference type="Proteomes" id="UP000422736">
    <property type="component" value="Chromosome 4"/>
</dbReference>
<dbReference type="EMBL" id="CP015057">
    <property type="protein sequence ID" value="QGN16241.1"/>
    <property type="molecule type" value="Genomic_DNA"/>
</dbReference>
<feature type="compositionally biased region" description="Polar residues" evidence="5">
    <location>
        <begin position="1"/>
        <end position="13"/>
    </location>
</feature>
<feature type="region of interest" description="Disordered" evidence="5">
    <location>
        <begin position="324"/>
        <end position="375"/>
    </location>
</feature>
<feature type="compositionally biased region" description="Basic and acidic residues" evidence="5">
    <location>
        <begin position="365"/>
        <end position="374"/>
    </location>
</feature>
<dbReference type="PANTHER" id="PTHR15502">
    <property type="entry name" value="CALCINEURIN-BINDING PROTEIN CABIN 1-RELATED"/>
    <property type="match status" value="1"/>
</dbReference>
<comment type="similarity">
    <text evidence="2">Belongs to the HIR3 family.</text>
</comment>
<dbReference type="PANTHER" id="PTHR15502:SF7">
    <property type="entry name" value="CALCINEURIN-BINDING PROTEIN CABIN-1"/>
    <property type="match status" value="1"/>
</dbReference>
<accession>A0ABX6EVI5</accession>
<organism evidence="6 7">
    <name type="scientific">Kluyveromyces marxianus</name>
    <name type="common">Yeast</name>
    <name type="synonym">Candida kefyr</name>
    <dbReference type="NCBI Taxonomy" id="4911"/>
    <lineage>
        <taxon>Eukaryota</taxon>
        <taxon>Fungi</taxon>
        <taxon>Dikarya</taxon>
        <taxon>Ascomycota</taxon>
        <taxon>Saccharomycotina</taxon>
        <taxon>Saccharomycetes</taxon>
        <taxon>Saccharomycetales</taxon>
        <taxon>Saccharomycetaceae</taxon>
        <taxon>Kluyveromyces</taxon>
    </lineage>
</organism>
<reference evidence="6 7" key="1">
    <citation type="submission" date="2016-03" db="EMBL/GenBank/DDBJ databases">
        <title>How can Kluyveromyces marxianus grow so fast - potential evolutionary course in Saccharomyces Complex revealed by comparative genomics.</title>
        <authorList>
            <person name="Mo W."/>
            <person name="Lu W."/>
            <person name="Yang X."/>
            <person name="Qi J."/>
            <person name="Lv H."/>
        </authorList>
    </citation>
    <scope>NUCLEOTIDE SEQUENCE [LARGE SCALE GENOMIC DNA]</scope>
    <source>
        <strain evidence="6 7">FIM1</strain>
    </source>
</reference>
<feature type="compositionally biased region" description="Low complexity" evidence="5">
    <location>
        <begin position="327"/>
        <end position="340"/>
    </location>
</feature>
<evidence type="ECO:0000256" key="1">
    <source>
        <dbReference type="ARBA" id="ARBA00004123"/>
    </source>
</evidence>
<name>A0ABX6EVI5_KLUMA</name>
<evidence type="ECO:0000313" key="6">
    <source>
        <dbReference type="EMBL" id="QGN16241.1"/>
    </source>
</evidence>
<evidence type="ECO:0000256" key="3">
    <source>
        <dbReference type="ARBA" id="ARBA00023242"/>
    </source>
</evidence>
<keyword evidence="4" id="KW-0175">Coiled coil</keyword>
<feature type="region of interest" description="Disordered" evidence="5">
    <location>
        <begin position="1582"/>
        <end position="1634"/>
    </location>
</feature>
<protein>
    <submittedName>
        <fullName evidence="6">Histone transcription regulator 3-like protein</fullName>
    </submittedName>
</protein>
<comment type="subcellular location">
    <subcellularLocation>
        <location evidence="1">Nucleus</location>
    </subcellularLocation>
</comment>
<evidence type="ECO:0000256" key="2">
    <source>
        <dbReference type="ARBA" id="ARBA00007335"/>
    </source>
</evidence>